<evidence type="ECO:0008006" key="3">
    <source>
        <dbReference type="Google" id="ProtNLM"/>
    </source>
</evidence>
<protein>
    <recommendedName>
        <fullName evidence="3">Integrase catalytic domain-containing protein</fullName>
    </recommendedName>
</protein>
<evidence type="ECO:0000313" key="2">
    <source>
        <dbReference type="Proteomes" id="UP000765509"/>
    </source>
</evidence>
<dbReference type="GO" id="GO:0003676">
    <property type="term" value="F:nucleic acid binding"/>
    <property type="evidence" value="ECO:0007669"/>
    <property type="project" value="InterPro"/>
</dbReference>
<dbReference type="EMBL" id="AVOT02015598">
    <property type="protein sequence ID" value="MBW0500038.1"/>
    <property type="molecule type" value="Genomic_DNA"/>
</dbReference>
<sequence length="184" mass="21530">MRSSRRLTQNMGTIMCHSKTERIQSTLAKPLPWTGFSKRFRCLPCHNKDKALDTALLFSNKIIATCGIPKIKITYREPKFTSEYWANLYHILGTKIAFSTDYHTKTDGLSERMIRKKEEIIRRFCEYVMEYKDHGRYAHNWVSVLPAVQLAYYISGHFTKGVPSSLVEKKWNSLFPADHLKEMF</sequence>
<gene>
    <name evidence="1" type="ORF">O181_039753</name>
</gene>
<organism evidence="1 2">
    <name type="scientific">Austropuccinia psidii MF-1</name>
    <dbReference type="NCBI Taxonomy" id="1389203"/>
    <lineage>
        <taxon>Eukaryota</taxon>
        <taxon>Fungi</taxon>
        <taxon>Dikarya</taxon>
        <taxon>Basidiomycota</taxon>
        <taxon>Pucciniomycotina</taxon>
        <taxon>Pucciniomycetes</taxon>
        <taxon>Pucciniales</taxon>
        <taxon>Sphaerophragmiaceae</taxon>
        <taxon>Austropuccinia</taxon>
    </lineage>
</organism>
<reference evidence="1" key="1">
    <citation type="submission" date="2021-03" db="EMBL/GenBank/DDBJ databases">
        <title>Draft genome sequence of rust myrtle Austropuccinia psidii MF-1, a brazilian biotype.</title>
        <authorList>
            <person name="Quecine M.C."/>
            <person name="Pachon D.M.R."/>
            <person name="Bonatelli M.L."/>
            <person name="Correr F.H."/>
            <person name="Franceschini L.M."/>
            <person name="Leite T.F."/>
            <person name="Margarido G.R.A."/>
            <person name="Almeida C.A."/>
            <person name="Ferrarezi J.A."/>
            <person name="Labate C.A."/>
        </authorList>
    </citation>
    <scope>NUCLEOTIDE SEQUENCE</scope>
    <source>
        <strain evidence="1">MF-1</strain>
    </source>
</reference>
<dbReference type="SUPFAM" id="SSF53098">
    <property type="entry name" value="Ribonuclease H-like"/>
    <property type="match status" value="1"/>
</dbReference>
<comment type="caution">
    <text evidence="1">The sequence shown here is derived from an EMBL/GenBank/DDBJ whole genome shotgun (WGS) entry which is preliminary data.</text>
</comment>
<dbReference type="InterPro" id="IPR036397">
    <property type="entry name" value="RNaseH_sf"/>
</dbReference>
<proteinExistence type="predicted"/>
<dbReference type="InterPro" id="IPR012337">
    <property type="entry name" value="RNaseH-like_sf"/>
</dbReference>
<keyword evidence="2" id="KW-1185">Reference proteome</keyword>
<dbReference type="Gene3D" id="3.30.420.10">
    <property type="entry name" value="Ribonuclease H-like superfamily/Ribonuclease H"/>
    <property type="match status" value="1"/>
</dbReference>
<dbReference type="AlphaFoldDB" id="A0A9Q3DFV8"/>
<accession>A0A9Q3DFV8</accession>
<evidence type="ECO:0000313" key="1">
    <source>
        <dbReference type="EMBL" id="MBW0500038.1"/>
    </source>
</evidence>
<name>A0A9Q3DFV8_9BASI</name>
<dbReference type="Proteomes" id="UP000765509">
    <property type="component" value="Unassembled WGS sequence"/>
</dbReference>